<dbReference type="GO" id="GO:0006508">
    <property type="term" value="P:proteolysis"/>
    <property type="evidence" value="ECO:0007669"/>
    <property type="project" value="InterPro"/>
</dbReference>
<dbReference type="GeneID" id="7444416"/>
<dbReference type="Proteomes" id="UP000001449">
    <property type="component" value="Unassembled WGS sequence"/>
</dbReference>
<protein>
    <recommendedName>
        <fullName evidence="4">Peptidase S1 domain-containing protein</fullName>
    </recommendedName>
</protein>
<accession>B8LDW5</accession>
<dbReference type="InParanoid" id="B8LDW5"/>
<dbReference type="PaxDb" id="35128-Thaps264656"/>
<dbReference type="PRINTS" id="PR00722">
    <property type="entry name" value="CHYMOTRYPSIN"/>
</dbReference>
<dbReference type="Pfam" id="PF00089">
    <property type="entry name" value="Trypsin"/>
    <property type="match status" value="1"/>
</dbReference>
<dbReference type="PANTHER" id="PTHR24276:SF91">
    <property type="entry name" value="AT26814P-RELATED"/>
    <property type="match status" value="1"/>
</dbReference>
<dbReference type="InterPro" id="IPR033116">
    <property type="entry name" value="TRYPSIN_SER"/>
</dbReference>
<dbReference type="InterPro" id="IPR043504">
    <property type="entry name" value="Peptidase_S1_PA_chymotrypsin"/>
</dbReference>
<sequence>RIIGGRVTNERRYPYAVALTKGGDRFFCGGSLIARDVVLTARHCLGGSYNVAIGRHNLTSSNTAGDEVPILEEIGHPLWDKYTDVYDFALVILSRPTTIPGIPLVKINSDSSLPQVGSSARTMGWGDTAQDDDLRRISDVLMAVDVEVISNNECRNAKGTEGNLYNSYKDYIYPSMLCTHTPGKDACQGDSGGPLVIPGTKATEDVQIGVVSWGIGCATQLFPGVYSRVSTVYDWI</sequence>
<dbReference type="eggNOG" id="KOG3627">
    <property type="taxonomic scope" value="Eukaryota"/>
</dbReference>
<organism evidence="5 6">
    <name type="scientific">Thalassiosira pseudonana</name>
    <name type="common">Marine diatom</name>
    <name type="synonym">Cyclotella nana</name>
    <dbReference type="NCBI Taxonomy" id="35128"/>
    <lineage>
        <taxon>Eukaryota</taxon>
        <taxon>Sar</taxon>
        <taxon>Stramenopiles</taxon>
        <taxon>Ochrophyta</taxon>
        <taxon>Bacillariophyta</taxon>
        <taxon>Coscinodiscophyceae</taxon>
        <taxon>Thalassiosirophycidae</taxon>
        <taxon>Thalassiosirales</taxon>
        <taxon>Thalassiosiraceae</taxon>
        <taxon>Thalassiosira</taxon>
    </lineage>
</organism>
<proteinExistence type="inferred from homology"/>
<evidence type="ECO:0000256" key="3">
    <source>
        <dbReference type="ARBA" id="ARBA00023157"/>
    </source>
</evidence>
<dbReference type="PROSITE" id="PS50240">
    <property type="entry name" value="TRYPSIN_DOM"/>
    <property type="match status" value="1"/>
</dbReference>
<dbReference type="KEGG" id="tps:THAPSDRAFT_264656"/>
<feature type="non-terminal residue" evidence="5">
    <location>
        <position position="1"/>
    </location>
</feature>
<evidence type="ECO:0000313" key="5">
    <source>
        <dbReference type="EMBL" id="EED86509.1"/>
    </source>
</evidence>
<dbReference type="GO" id="GO:0004252">
    <property type="term" value="F:serine-type endopeptidase activity"/>
    <property type="evidence" value="ECO:0000318"/>
    <property type="project" value="GO_Central"/>
</dbReference>
<name>B8LDW5_THAPS</name>
<reference evidence="5 6" key="2">
    <citation type="journal article" date="2008" name="Nature">
        <title>The Phaeodactylum genome reveals the evolutionary history of diatom genomes.</title>
        <authorList>
            <person name="Bowler C."/>
            <person name="Allen A.E."/>
            <person name="Badger J.H."/>
            <person name="Grimwood J."/>
            <person name="Jabbari K."/>
            <person name="Kuo A."/>
            <person name="Maheswari U."/>
            <person name="Martens C."/>
            <person name="Maumus F."/>
            <person name="Otillar R.P."/>
            <person name="Rayko E."/>
            <person name="Salamov A."/>
            <person name="Vandepoele K."/>
            <person name="Beszteri B."/>
            <person name="Gruber A."/>
            <person name="Heijde M."/>
            <person name="Katinka M."/>
            <person name="Mock T."/>
            <person name="Valentin K."/>
            <person name="Verret F."/>
            <person name="Berges J.A."/>
            <person name="Brownlee C."/>
            <person name="Cadoret J.P."/>
            <person name="Chiovitti A."/>
            <person name="Choi C.J."/>
            <person name="Coesel S."/>
            <person name="De Martino A."/>
            <person name="Detter J.C."/>
            <person name="Durkin C."/>
            <person name="Falciatore A."/>
            <person name="Fournet J."/>
            <person name="Haruta M."/>
            <person name="Huysman M.J."/>
            <person name="Jenkins B.D."/>
            <person name="Jiroutova K."/>
            <person name="Jorgensen R.E."/>
            <person name="Joubert Y."/>
            <person name="Kaplan A."/>
            <person name="Kroger N."/>
            <person name="Kroth P.G."/>
            <person name="La Roche J."/>
            <person name="Lindquist E."/>
            <person name="Lommer M."/>
            <person name="Martin-Jezequel V."/>
            <person name="Lopez P.J."/>
            <person name="Lucas S."/>
            <person name="Mangogna M."/>
            <person name="McGinnis K."/>
            <person name="Medlin L.K."/>
            <person name="Montsant A."/>
            <person name="Oudot-Le Secq M.P."/>
            <person name="Napoli C."/>
            <person name="Obornik M."/>
            <person name="Parker M.S."/>
            <person name="Petit J.L."/>
            <person name="Porcel B.M."/>
            <person name="Poulsen N."/>
            <person name="Robison M."/>
            <person name="Rychlewski L."/>
            <person name="Rynearson T.A."/>
            <person name="Schmutz J."/>
            <person name="Shapiro H."/>
            <person name="Siaut M."/>
            <person name="Stanley M."/>
            <person name="Sussman M.R."/>
            <person name="Taylor A.R."/>
            <person name="Vardi A."/>
            <person name="von Dassow P."/>
            <person name="Vyverman W."/>
            <person name="Willis A."/>
            <person name="Wyrwicz L.S."/>
            <person name="Rokhsar D.S."/>
            <person name="Weissenbach J."/>
            <person name="Armbrust E.V."/>
            <person name="Green B.R."/>
            <person name="Van de Peer Y."/>
            <person name="Grigoriev I.V."/>
        </authorList>
    </citation>
    <scope>NUCLEOTIDE SEQUENCE [LARGE SCALE GENOMIC DNA]</scope>
    <source>
        <strain evidence="5 6">CCMP1335</strain>
    </source>
</reference>
<comment type="similarity">
    <text evidence="1">Belongs to the peptidase S1 family.</text>
</comment>
<keyword evidence="2" id="KW-0843">Virulence</keyword>
<dbReference type="HOGENOM" id="CLU_006842_13_1_1"/>
<reference evidence="5 6" key="1">
    <citation type="journal article" date="2004" name="Science">
        <title>The genome of the diatom Thalassiosira pseudonana: ecology, evolution, and metabolism.</title>
        <authorList>
            <person name="Armbrust E.V."/>
            <person name="Berges J.A."/>
            <person name="Bowler C."/>
            <person name="Green B.R."/>
            <person name="Martinez D."/>
            <person name="Putnam N.H."/>
            <person name="Zhou S."/>
            <person name="Allen A.E."/>
            <person name="Apt K.E."/>
            <person name="Bechner M."/>
            <person name="Brzezinski M.A."/>
            <person name="Chaal B.K."/>
            <person name="Chiovitti A."/>
            <person name="Davis A.K."/>
            <person name="Demarest M.S."/>
            <person name="Detter J.C."/>
            <person name="Glavina T."/>
            <person name="Goodstein D."/>
            <person name="Hadi M.Z."/>
            <person name="Hellsten U."/>
            <person name="Hildebrand M."/>
            <person name="Jenkins B.D."/>
            <person name="Jurka J."/>
            <person name="Kapitonov V.V."/>
            <person name="Kroger N."/>
            <person name="Lau W.W."/>
            <person name="Lane T.W."/>
            <person name="Larimer F.W."/>
            <person name="Lippmeier J.C."/>
            <person name="Lucas S."/>
            <person name="Medina M."/>
            <person name="Montsant A."/>
            <person name="Obornik M."/>
            <person name="Parker M.S."/>
            <person name="Palenik B."/>
            <person name="Pazour G.J."/>
            <person name="Richardson P.M."/>
            <person name="Rynearson T.A."/>
            <person name="Saito M.A."/>
            <person name="Schwartz D.C."/>
            <person name="Thamatrakoln K."/>
            <person name="Valentin K."/>
            <person name="Vardi A."/>
            <person name="Wilkerson F.P."/>
            <person name="Rokhsar D.S."/>
        </authorList>
    </citation>
    <scope>NUCLEOTIDE SEQUENCE [LARGE SCALE GENOMIC DNA]</scope>
    <source>
        <strain evidence="5 6">CCMP1335</strain>
    </source>
</reference>
<keyword evidence="3" id="KW-1015">Disulfide bond</keyword>
<dbReference type="InterPro" id="IPR001254">
    <property type="entry name" value="Trypsin_dom"/>
</dbReference>
<gene>
    <name evidence="5" type="ORF">THAPSDRAFT_264656</name>
</gene>
<dbReference type="PANTHER" id="PTHR24276">
    <property type="entry name" value="POLYSERASE-RELATED"/>
    <property type="match status" value="1"/>
</dbReference>
<dbReference type="RefSeq" id="XP_002297184.1">
    <property type="nucleotide sequence ID" value="XM_002297148.1"/>
</dbReference>
<dbReference type="OMA" id="ATISIPH"/>
<dbReference type="EMBL" id="DS999421">
    <property type="protein sequence ID" value="EED86509.1"/>
    <property type="molecule type" value="Genomic_DNA"/>
</dbReference>
<dbReference type="Gene3D" id="2.40.10.10">
    <property type="entry name" value="Trypsin-like serine proteases"/>
    <property type="match status" value="1"/>
</dbReference>
<dbReference type="SUPFAM" id="SSF50494">
    <property type="entry name" value="Trypsin-like serine proteases"/>
    <property type="match status" value="1"/>
</dbReference>
<dbReference type="InterPro" id="IPR009003">
    <property type="entry name" value="Peptidase_S1_PA"/>
</dbReference>
<evidence type="ECO:0000256" key="2">
    <source>
        <dbReference type="ARBA" id="ARBA00023026"/>
    </source>
</evidence>
<evidence type="ECO:0000313" key="6">
    <source>
        <dbReference type="Proteomes" id="UP000001449"/>
    </source>
</evidence>
<evidence type="ECO:0000256" key="1">
    <source>
        <dbReference type="ARBA" id="ARBA00007664"/>
    </source>
</evidence>
<dbReference type="InterPro" id="IPR001314">
    <property type="entry name" value="Peptidase_S1A"/>
</dbReference>
<dbReference type="FunFam" id="2.40.10.10:FF:000178">
    <property type="entry name" value="Trypsin-like serine protease"/>
    <property type="match status" value="1"/>
</dbReference>
<feature type="domain" description="Peptidase S1" evidence="4">
    <location>
        <begin position="2"/>
        <end position="236"/>
    </location>
</feature>
<dbReference type="PROSITE" id="PS00135">
    <property type="entry name" value="TRYPSIN_SER"/>
    <property type="match status" value="1"/>
</dbReference>
<dbReference type="STRING" id="35128.B8LDW5"/>
<dbReference type="InterPro" id="IPR050430">
    <property type="entry name" value="Peptidase_S1"/>
</dbReference>
<dbReference type="SMART" id="SM00020">
    <property type="entry name" value="Tryp_SPc"/>
    <property type="match status" value="1"/>
</dbReference>
<keyword evidence="6" id="KW-1185">Reference proteome</keyword>
<feature type="non-terminal residue" evidence="5">
    <location>
        <position position="236"/>
    </location>
</feature>
<evidence type="ECO:0000259" key="4">
    <source>
        <dbReference type="PROSITE" id="PS50240"/>
    </source>
</evidence>
<dbReference type="AlphaFoldDB" id="B8LDW5"/>
<dbReference type="CDD" id="cd00190">
    <property type="entry name" value="Tryp_SPc"/>
    <property type="match status" value="1"/>
</dbReference>